<sequence>MQGLKALHAVAAEDLQIYKAKNSRKPALDLRGLCLTQIPDSICCGILTKCLTSLDVSHNQLTCLPSCISRLSSLRDLRASRNLLNQLPEDFGCLRELALIDLSHNHLTHIPLCLDNLECMQHVNLSGNRIGELRASTFHLPRLRTFHVTRNPVANVPQDVYLDGLPAIRRFFDVSISVPQQVCWSREDPHSSLCEEIAHLQLKHVNTRHKSVDVRACASKPTYLEDSHNERTSAFRIVRNGAAAPHKQLQRLESDGHVSTSDYGSCTGSMGGSAFQGKQDDDANSCCGDQGSDAGDVPHEKYEEIETCDTCHKPLTPEVDFEDDEAVDFILPNRSRFLKTGHAAVLIPEHNKSNILRMDFFLELLGDLKFVPEFGENMIHASSVAFLGPHGALFYEDCPAIIRLPLFVDVGVSKVRCFTSNTDDMEMPFWMEIPACDFRVYCGYVLLRTTHFSLFAAMLDKVTPTVTKVINKDEGGKLVVDQVPGVKVDFPEGSLLEDVEASVKVYCSELPAHLRTNLPMGDAFASPTVVLQPHGYFFKVQRDCNVTVELPIPNYNQIVQQFGGEAQLSVWHSPTSEEEPVSWEPLNVVYHIREDANANRFMVIPVEHFSWLTAIWDGIRSKLNNTGMSLGFYSGGAVSMKCQAWMLESSDTEKFGLVVICHRSDDSAMQDVGNYANNVGGSLKPVAIAPGGDIVVKLGRSDYFEADTRASEDPSLEKVEANYKGGEFEMQFACRFKGSNKPKEKEIFGKVFVRRRKEDGSEERLFEFNLIKKSDEPDDAPEDPWTTASLKDLADMHNITVEDNWKQFARALGFSFQDIRTKLGRAADPFSEIVSMYRRKGGEYNEFMVTLSQVGRKLRLNDTSSEESAAPNTGGAQNWKQMLSLRGWFGGGGGNVSPSQSGSHSSSPPSVHEDDENQPGPSGLQQNMRRKRQCPTCEAEPIIPSTPHRYAKRLRLSPTTSESSGGSDDPMHTLRFNPDQSPPRTPGEAGTFCSLPTTSRYSPPHISLTHNPSGVNLVSSHNNNPVLTPGVGMSGMSSIYGPSTSQLTSGNPHMYNNTPYTAVHYGSIPNTAQQAMPNSLSDQENLLRANPQEISQNNLYHIASTIQNNWVKVARFIRDDETLETDIKSIKENHSSPEEQATQMLLQWREKCPDRCSRGILYGALCDLNLKSVAKKCELIYKKSR</sequence>
<dbReference type="InterPro" id="IPR032675">
    <property type="entry name" value="LRR_dom_sf"/>
</dbReference>
<dbReference type="Gene3D" id="3.80.10.10">
    <property type="entry name" value="Ribonuclease Inhibitor"/>
    <property type="match status" value="1"/>
</dbReference>
<evidence type="ECO:0000313" key="6">
    <source>
        <dbReference type="Proteomes" id="UP000007110"/>
    </source>
</evidence>
<dbReference type="InParanoid" id="A0A7M7NQD5"/>
<dbReference type="KEGG" id="spu:100893510"/>
<dbReference type="InterPro" id="IPR052504">
    <property type="entry name" value="Mucin_signaling_protection"/>
</dbReference>
<reference evidence="6" key="1">
    <citation type="submission" date="2015-02" db="EMBL/GenBank/DDBJ databases">
        <title>Genome sequencing for Strongylocentrotus purpuratus.</title>
        <authorList>
            <person name="Murali S."/>
            <person name="Liu Y."/>
            <person name="Vee V."/>
            <person name="English A."/>
            <person name="Wang M."/>
            <person name="Skinner E."/>
            <person name="Han Y."/>
            <person name="Muzny D.M."/>
            <person name="Worley K.C."/>
            <person name="Gibbs R.A."/>
        </authorList>
    </citation>
    <scope>NUCLEOTIDE SEQUENCE</scope>
</reference>
<dbReference type="InterPro" id="IPR011029">
    <property type="entry name" value="DEATH-like_dom_sf"/>
</dbReference>
<feature type="compositionally biased region" description="Low complexity" evidence="3">
    <location>
        <begin position="896"/>
        <end position="910"/>
    </location>
</feature>
<dbReference type="InterPro" id="IPR003591">
    <property type="entry name" value="Leu-rich_rpt_typical-subtyp"/>
</dbReference>
<dbReference type="OMA" id="FACRFKG"/>
<feature type="region of interest" description="Disordered" evidence="3">
    <location>
        <begin position="890"/>
        <end position="998"/>
    </location>
</feature>
<evidence type="ECO:0000313" key="5">
    <source>
        <dbReference type="EnsemblMetazoa" id="XP_030840118"/>
    </source>
</evidence>
<dbReference type="RefSeq" id="XP_030840118.1">
    <property type="nucleotide sequence ID" value="XM_030984258.1"/>
</dbReference>
<keyword evidence="1" id="KW-0433">Leucine-rich repeat</keyword>
<dbReference type="PROSITE" id="PS51450">
    <property type="entry name" value="LRR"/>
    <property type="match status" value="2"/>
</dbReference>
<feature type="compositionally biased region" description="Polar residues" evidence="3">
    <location>
        <begin position="957"/>
        <end position="966"/>
    </location>
</feature>
<organism evidence="5 6">
    <name type="scientific">Strongylocentrotus purpuratus</name>
    <name type="common">Purple sea urchin</name>
    <dbReference type="NCBI Taxonomy" id="7668"/>
    <lineage>
        <taxon>Eukaryota</taxon>
        <taxon>Metazoa</taxon>
        <taxon>Echinodermata</taxon>
        <taxon>Eleutherozoa</taxon>
        <taxon>Echinozoa</taxon>
        <taxon>Echinoidea</taxon>
        <taxon>Euechinoidea</taxon>
        <taxon>Echinacea</taxon>
        <taxon>Camarodonta</taxon>
        <taxon>Echinidea</taxon>
        <taxon>Strongylocentrotidae</taxon>
        <taxon>Strongylocentrotus</taxon>
    </lineage>
</organism>
<keyword evidence="6" id="KW-1185">Reference proteome</keyword>
<dbReference type="CDD" id="cd01670">
    <property type="entry name" value="Death"/>
    <property type="match status" value="1"/>
</dbReference>
<evidence type="ECO:0000256" key="3">
    <source>
        <dbReference type="SAM" id="MobiDB-lite"/>
    </source>
</evidence>
<dbReference type="Gene3D" id="2.60.220.30">
    <property type="match status" value="1"/>
</dbReference>
<feature type="domain" description="Death" evidence="4">
    <location>
        <begin position="1109"/>
        <end position="1175"/>
    </location>
</feature>
<dbReference type="PANTHER" id="PTHR24041">
    <property type="entry name" value="MUCIN"/>
    <property type="match status" value="1"/>
</dbReference>
<dbReference type="GO" id="GO:0007165">
    <property type="term" value="P:signal transduction"/>
    <property type="evidence" value="ECO:0007669"/>
    <property type="project" value="InterPro"/>
</dbReference>
<dbReference type="OrthoDB" id="1394818at2759"/>
<dbReference type="PANTHER" id="PTHR24041:SF26">
    <property type="entry name" value="DEATH DOMAIN-CONTAINING PROTEIN"/>
    <property type="match status" value="1"/>
</dbReference>
<proteinExistence type="predicted"/>
<dbReference type="Gene3D" id="1.10.533.10">
    <property type="entry name" value="Death Domain, Fas"/>
    <property type="match status" value="1"/>
</dbReference>
<dbReference type="SUPFAM" id="SSF47986">
    <property type="entry name" value="DEATH domain"/>
    <property type="match status" value="1"/>
</dbReference>
<dbReference type="Pfam" id="PF00531">
    <property type="entry name" value="Death"/>
    <property type="match status" value="1"/>
</dbReference>
<dbReference type="InterPro" id="IPR000488">
    <property type="entry name" value="Death_dom"/>
</dbReference>
<keyword evidence="2" id="KW-0677">Repeat</keyword>
<dbReference type="AlphaFoldDB" id="A0A7M7NQD5"/>
<dbReference type="GeneID" id="100893510"/>
<reference evidence="5" key="2">
    <citation type="submission" date="2021-01" db="UniProtKB">
        <authorList>
            <consortium name="EnsemblMetazoa"/>
        </authorList>
    </citation>
    <scope>IDENTIFICATION</scope>
</reference>
<dbReference type="Proteomes" id="UP000007110">
    <property type="component" value="Unassembled WGS sequence"/>
</dbReference>
<dbReference type="SUPFAM" id="SSF52058">
    <property type="entry name" value="L domain-like"/>
    <property type="match status" value="1"/>
</dbReference>
<evidence type="ECO:0000259" key="4">
    <source>
        <dbReference type="PROSITE" id="PS50017"/>
    </source>
</evidence>
<name>A0A7M7NQD5_STRPU</name>
<evidence type="ECO:0000256" key="2">
    <source>
        <dbReference type="ARBA" id="ARBA00022737"/>
    </source>
</evidence>
<evidence type="ECO:0000256" key="1">
    <source>
        <dbReference type="ARBA" id="ARBA00022614"/>
    </source>
</evidence>
<dbReference type="SMART" id="SM00369">
    <property type="entry name" value="LRR_TYP"/>
    <property type="match status" value="4"/>
</dbReference>
<accession>A0A7M7NQD5</accession>
<protein>
    <recommendedName>
        <fullName evidence="4">Death domain-containing protein</fullName>
    </recommendedName>
</protein>
<dbReference type="EnsemblMetazoa" id="XM_030984258">
    <property type="protein sequence ID" value="XP_030840118"/>
    <property type="gene ID" value="LOC100893510"/>
</dbReference>
<dbReference type="InterPro" id="IPR001611">
    <property type="entry name" value="Leu-rich_rpt"/>
</dbReference>
<dbReference type="Pfam" id="PF13855">
    <property type="entry name" value="LRR_8"/>
    <property type="match status" value="1"/>
</dbReference>
<dbReference type="PROSITE" id="PS50017">
    <property type="entry name" value="DEATH_DOMAIN"/>
    <property type="match status" value="1"/>
</dbReference>